<dbReference type="EMBL" id="JAQQPM010000001">
    <property type="protein sequence ID" value="KAK2067113.1"/>
    <property type="molecule type" value="Genomic_DNA"/>
</dbReference>
<name>A0AAD9MAT8_9PEZI</name>
<evidence type="ECO:0000256" key="1">
    <source>
        <dbReference type="SAM" id="MobiDB-lite"/>
    </source>
</evidence>
<organism evidence="2 3">
    <name type="scientific">Phyllachora maydis</name>
    <dbReference type="NCBI Taxonomy" id="1825666"/>
    <lineage>
        <taxon>Eukaryota</taxon>
        <taxon>Fungi</taxon>
        <taxon>Dikarya</taxon>
        <taxon>Ascomycota</taxon>
        <taxon>Pezizomycotina</taxon>
        <taxon>Sordariomycetes</taxon>
        <taxon>Sordariomycetidae</taxon>
        <taxon>Phyllachorales</taxon>
        <taxon>Phyllachoraceae</taxon>
        <taxon>Phyllachora</taxon>
    </lineage>
</organism>
<accession>A0AAD9MAT8</accession>
<proteinExistence type="predicted"/>
<feature type="compositionally biased region" description="Basic residues" evidence="1">
    <location>
        <begin position="141"/>
        <end position="152"/>
    </location>
</feature>
<reference evidence="2" key="1">
    <citation type="journal article" date="2023" name="Mol. Plant Microbe Interact.">
        <title>Elucidating the Obligate Nature and Biological Capacity of an Invasive Fungal Corn Pathogen.</title>
        <authorList>
            <person name="MacCready J.S."/>
            <person name="Roggenkamp E.M."/>
            <person name="Gdanetz K."/>
            <person name="Chilvers M.I."/>
        </authorList>
    </citation>
    <scope>NUCLEOTIDE SEQUENCE</scope>
    <source>
        <strain evidence="2">PM02</strain>
    </source>
</reference>
<feature type="region of interest" description="Disordered" evidence="1">
    <location>
        <begin position="97"/>
        <end position="122"/>
    </location>
</feature>
<feature type="region of interest" description="Disordered" evidence="1">
    <location>
        <begin position="340"/>
        <end position="405"/>
    </location>
</feature>
<evidence type="ECO:0000313" key="2">
    <source>
        <dbReference type="EMBL" id="KAK2067113.1"/>
    </source>
</evidence>
<gene>
    <name evidence="2" type="ORF">P8C59_000874</name>
</gene>
<evidence type="ECO:0000313" key="3">
    <source>
        <dbReference type="Proteomes" id="UP001217918"/>
    </source>
</evidence>
<dbReference type="AlphaFoldDB" id="A0AAD9MAT8"/>
<comment type="caution">
    <text evidence="2">The sequence shown here is derived from an EMBL/GenBank/DDBJ whole genome shotgun (WGS) entry which is preliminary data.</text>
</comment>
<dbReference type="Proteomes" id="UP001217918">
    <property type="component" value="Unassembled WGS sequence"/>
</dbReference>
<protein>
    <submittedName>
        <fullName evidence="2">Uncharacterized protein</fullName>
    </submittedName>
</protein>
<feature type="compositionally biased region" description="Basic and acidic residues" evidence="1">
    <location>
        <begin position="351"/>
        <end position="385"/>
    </location>
</feature>
<sequence>MKTALAEEGLVAGRKARASNDGTMCIRRIYYNTYGDGTKDVTERVVACRPGRVCSLPEVWKYKRTFRFTKLRDPSTAVHGSSPSSLVDRKPTPYSMDGHHHYDVLPPTPRTSKSPSPDRHGSAAAAAIYIHGVKTGDLHRSSSRHHRDHYPRRASTLDPDHGPILYHDTGRLAQRRSHSRDMALGPVTLGRRSSRDPTPTSIRRSHHDRYDGSSPRRPRRYENPDVVYGDDEWRRGRETRERERATRHEEVGEGGVVYGGAGYVMPHAPDGPKSEYASVPTTPRKTLRWQDQVDVEKAAQNARIARRPKYQTGKHGVKGILKKQADEQQYDELRRAVHSMDINDGGGGETQRGRDRAPRAADAYWDRLRGRFGAEEGGEADGHGGRERKRRSKVSYSGEGLYKYS</sequence>
<keyword evidence="3" id="KW-1185">Reference proteome</keyword>
<feature type="region of interest" description="Disordered" evidence="1">
    <location>
        <begin position="136"/>
        <end position="226"/>
    </location>
</feature>